<feature type="non-terminal residue" evidence="4">
    <location>
        <position position="104"/>
    </location>
</feature>
<dbReference type="GO" id="GO:0055129">
    <property type="term" value="P:L-proline biosynthetic process"/>
    <property type="evidence" value="ECO:0007669"/>
    <property type="project" value="UniProtKB-UniPathway"/>
</dbReference>
<feature type="non-terminal residue" evidence="4">
    <location>
        <position position="1"/>
    </location>
</feature>
<dbReference type="InterPro" id="IPR015424">
    <property type="entry name" value="PyrdxlP-dep_Trfase"/>
</dbReference>
<dbReference type="Gene3D" id="3.40.640.10">
    <property type="entry name" value="Type I PLP-dependent aspartate aminotransferase-like (Major domain)"/>
    <property type="match status" value="1"/>
</dbReference>
<reference evidence="4 5" key="1">
    <citation type="journal article" date="2018" name="Syst. Appl. Microbiol.">
        <title>Flavobacterium circumlabens sp. nov. and Flavobacterium cupreum sp. nov., two psychrotrophic species isolated from Antarctic environmental samples.</title>
        <authorList>
            <person name="Kralova S."/>
            <person name="Busse H.J."/>
            <person name="Svec P."/>
            <person name="Maslanova I."/>
            <person name="Stankova E."/>
            <person name="Bartak M."/>
            <person name="Sedlacek I."/>
        </authorList>
    </citation>
    <scope>NUCLEOTIDE SEQUENCE [LARGE SCALE GENOMIC DNA]</scope>
    <source>
        <strain evidence="4 5">CCM 8828</strain>
    </source>
</reference>
<dbReference type="Gene3D" id="3.90.1150.10">
    <property type="entry name" value="Aspartate Aminotransferase, domain 1"/>
    <property type="match status" value="1"/>
</dbReference>
<organism evidence="4 5">
    <name type="scientific">Flavobacterium circumlabens</name>
    <dbReference type="NCBI Taxonomy" id="2133765"/>
    <lineage>
        <taxon>Bacteria</taxon>
        <taxon>Pseudomonadati</taxon>
        <taxon>Bacteroidota</taxon>
        <taxon>Flavobacteriia</taxon>
        <taxon>Flavobacteriales</taxon>
        <taxon>Flavobacteriaceae</taxon>
        <taxon>Flavobacterium</taxon>
    </lineage>
</organism>
<accession>A0A4Y7U494</accession>
<evidence type="ECO:0000313" key="4">
    <source>
        <dbReference type="EMBL" id="TEB40639.1"/>
    </source>
</evidence>
<keyword evidence="4" id="KW-0808">Transferase</keyword>
<dbReference type="InterPro" id="IPR005814">
    <property type="entry name" value="Aminotrans_3"/>
</dbReference>
<comment type="cofactor">
    <cofactor evidence="1">
        <name>pyridoxal 5'-phosphate</name>
        <dbReference type="ChEBI" id="CHEBI:597326"/>
    </cofactor>
</comment>
<dbReference type="Pfam" id="PF00202">
    <property type="entry name" value="Aminotran_3"/>
    <property type="match status" value="1"/>
</dbReference>
<evidence type="ECO:0000313" key="5">
    <source>
        <dbReference type="Proteomes" id="UP000298340"/>
    </source>
</evidence>
<protein>
    <submittedName>
        <fullName evidence="4">Aminotransferase class III-fold pyridoxal phosphate-dependent enzyme</fullName>
    </submittedName>
</protein>
<evidence type="ECO:0000256" key="2">
    <source>
        <dbReference type="ARBA" id="ARBA00022576"/>
    </source>
</evidence>
<dbReference type="PANTHER" id="PTHR11986:SF18">
    <property type="entry name" value="ORNITHINE AMINOTRANSFERASE, MITOCHONDRIAL"/>
    <property type="match status" value="1"/>
</dbReference>
<dbReference type="InterPro" id="IPR050103">
    <property type="entry name" value="Class-III_PLP-dep_AT"/>
</dbReference>
<dbReference type="AlphaFoldDB" id="A0A4Y7U494"/>
<comment type="caution">
    <text evidence="4">The sequence shown here is derived from an EMBL/GenBank/DDBJ whole genome shotgun (WGS) entry which is preliminary data.</text>
</comment>
<dbReference type="Proteomes" id="UP000298340">
    <property type="component" value="Unassembled WGS sequence"/>
</dbReference>
<dbReference type="GO" id="GO:0008483">
    <property type="term" value="F:transaminase activity"/>
    <property type="evidence" value="ECO:0007669"/>
    <property type="project" value="UniProtKB-KW"/>
</dbReference>
<evidence type="ECO:0000256" key="1">
    <source>
        <dbReference type="ARBA" id="ARBA00001933"/>
    </source>
</evidence>
<dbReference type="EMBL" id="QWDN01001077">
    <property type="protein sequence ID" value="TEB40639.1"/>
    <property type="molecule type" value="Genomic_DNA"/>
</dbReference>
<proteinExistence type="predicted"/>
<keyword evidence="2 4" id="KW-0032">Aminotransferase</keyword>
<dbReference type="UniPathway" id="UPA00098">
    <property type="reaction ID" value="UER00358"/>
</dbReference>
<dbReference type="PANTHER" id="PTHR11986">
    <property type="entry name" value="AMINOTRANSFERASE CLASS III"/>
    <property type="match status" value="1"/>
</dbReference>
<dbReference type="InterPro" id="IPR015421">
    <property type="entry name" value="PyrdxlP-dep_Trfase_major"/>
</dbReference>
<dbReference type="GO" id="GO:0042802">
    <property type="term" value="F:identical protein binding"/>
    <property type="evidence" value="ECO:0007669"/>
    <property type="project" value="TreeGrafter"/>
</dbReference>
<dbReference type="SUPFAM" id="SSF53383">
    <property type="entry name" value="PLP-dependent transferases"/>
    <property type="match status" value="1"/>
</dbReference>
<dbReference type="GO" id="GO:0030170">
    <property type="term" value="F:pyridoxal phosphate binding"/>
    <property type="evidence" value="ECO:0007669"/>
    <property type="project" value="InterPro"/>
</dbReference>
<evidence type="ECO:0000256" key="3">
    <source>
        <dbReference type="ARBA" id="ARBA00022898"/>
    </source>
</evidence>
<gene>
    <name evidence="4" type="ORF">D0809_29585</name>
</gene>
<sequence>GLYPISAVVANDDVMQVLTPGTHGSTFGGNPLACAVSIVALDVLIDESLPERSQQLGEKLLNGLKKIDSPIIKEVRGRGLFIGIELNEQAQSIVSSINEQGVLC</sequence>
<dbReference type="InterPro" id="IPR015422">
    <property type="entry name" value="PyrdxlP-dep_Trfase_small"/>
</dbReference>
<keyword evidence="3" id="KW-0663">Pyridoxal phosphate</keyword>
<name>A0A4Y7U494_9FLAO</name>